<evidence type="ECO:0008006" key="4">
    <source>
        <dbReference type="Google" id="ProtNLM"/>
    </source>
</evidence>
<reference evidence="2 3" key="1">
    <citation type="submission" date="2022-08" db="EMBL/GenBank/DDBJ databases">
        <title>Genome Sequence of the sulphate-reducing bacterium, Pseudodesulfovibrio sp. SYK.</title>
        <authorList>
            <person name="Kondo R."/>
            <person name="Kataoka T."/>
        </authorList>
    </citation>
    <scope>NUCLEOTIDE SEQUENCE [LARGE SCALE GENOMIC DNA]</scope>
    <source>
        <strain evidence="2 3">SYK</strain>
    </source>
</reference>
<dbReference type="EMBL" id="AP026709">
    <property type="protein sequence ID" value="BDQ38389.1"/>
    <property type="molecule type" value="Genomic_DNA"/>
</dbReference>
<evidence type="ECO:0000313" key="3">
    <source>
        <dbReference type="Proteomes" id="UP001317742"/>
    </source>
</evidence>
<organism evidence="2 3">
    <name type="scientific">Pseudodesulfovibrio nedwellii</name>
    <dbReference type="NCBI Taxonomy" id="2973072"/>
    <lineage>
        <taxon>Bacteria</taxon>
        <taxon>Pseudomonadati</taxon>
        <taxon>Thermodesulfobacteriota</taxon>
        <taxon>Desulfovibrionia</taxon>
        <taxon>Desulfovibrionales</taxon>
        <taxon>Desulfovibrionaceae</taxon>
    </lineage>
</organism>
<evidence type="ECO:0000256" key="1">
    <source>
        <dbReference type="SAM" id="MobiDB-lite"/>
    </source>
</evidence>
<dbReference type="RefSeq" id="WP_281760885.1">
    <property type="nucleotide sequence ID" value="NZ_AP026709.1"/>
</dbReference>
<keyword evidence="3" id="KW-1185">Reference proteome</keyword>
<dbReference type="Proteomes" id="UP001317742">
    <property type="component" value="Chromosome"/>
</dbReference>
<protein>
    <recommendedName>
        <fullName evidence="4">Lipase</fullName>
    </recommendedName>
</protein>
<gene>
    <name evidence="2" type="ORF">SYK_27490</name>
</gene>
<feature type="region of interest" description="Disordered" evidence="1">
    <location>
        <begin position="1"/>
        <end position="52"/>
    </location>
</feature>
<feature type="compositionally biased region" description="Polar residues" evidence="1">
    <location>
        <begin position="8"/>
        <end position="19"/>
    </location>
</feature>
<sequence length="52" mass="5625">MNYPYKFSTPNIPTPTKRSSAAPFTPATQQREAFENGSDVHFLGHSLTGGVA</sequence>
<proteinExistence type="predicted"/>
<name>A0ABM8B3Q2_9BACT</name>
<evidence type="ECO:0000313" key="2">
    <source>
        <dbReference type="EMBL" id="BDQ38389.1"/>
    </source>
</evidence>
<accession>A0ABM8B3Q2</accession>